<comment type="subcellular location">
    <subcellularLocation>
        <location evidence="1">Cell membrane</location>
        <topology evidence="1">Multi-pass membrane protein</topology>
    </subcellularLocation>
</comment>
<dbReference type="RefSeq" id="WP_344309190.1">
    <property type="nucleotide sequence ID" value="NZ_BAAANO010000017.1"/>
</dbReference>
<keyword evidence="15" id="KW-1185">Reference proteome</keyword>
<organism evidence="14 15">
    <name type="scientific">Brevibacterium samyangense</name>
    <dbReference type="NCBI Taxonomy" id="366888"/>
    <lineage>
        <taxon>Bacteria</taxon>
        <taxon>Bacillati</taxon>
        <taxon>Actinomycetota</taxon>
        <taxon>Actinomycetes</taxon>
        <taxon>Micrococcales</taxon>
        <taxon>Brevibacteriaceae</taxon>
        <taxon>Brevibacterium</taxon>
    </lineage>
</organism>
<feature type="domain" description="CNNM transmembrane" evidence="13">
    <location>
        <begin position="1"/>
        <end position="197"/>
    </location>
</feature>
<dbReference type="Gene3D" id="3.30.465.10">
    <property type="match status" value="1"/>
</dbReference>
<proteinExistence type="inferred from homology"/>
<dbReference type="Proteomes" id="UP001500755">
    <property type="component" value="Unassembled WGS sequence"/>
</dbReference>
<reference evidence="15" key="1">
    <citation type="journal article" date="2019" name="Int. J. Syst. Evol. Microbiol.">
        <title>The Global Catalogue of Microorganisms (GCM) 10K type strain sequencing project: providing services to taxonomists for standard genome sequencing and annotation.</title>
        <authorList>
            <consortium name="The Broad Institute Genomics Platform"/>
            <consortium name="The Broad Institute Genome Sequencing Center for Infectious Disease"/>
            <person name="Wu L."/>
            <person name="Ma J."/>
        </authorList>
    </citation>
    <scope>NUCLEOTIDE SEQUENCE [LARGE SCALE GENOMIC DNA]</scope>
    <source>
        <strain evidence="15">JCM 14546</strain>
    </source>
</reference>
<dbReference type="InterPro" id="IPR000644">
    <property type="entry name" value="CBS_dom"/>
</dbReference>
<feature type="domain" description="CBS" evidence="12">
    <location>
        <begin position="216"/>
        <end position="279"/>
    </location>
</feature>
<evidence type="ECO:0000256" key="5">
    <source>
        <dbReference type="ARBA" id="ARBA00022737"/>
    </source>
</evidence>
<protein>
    <submittedName>
        <fullName evidence="14">Hemolysin family protein</fullName>
    </submittedName>
</protein>
<keyword evidence="7 9" id="KW-0129">CBS domain</keyword>
<comment type="similarity">
    <text evidence="2">Belongs to the UPF0053 family.</text>
</comment>
<dbReference type="EMBL" id="BAAANO010000017">
    <property type="protein sequence ID" value="GAA2008984.1"/>
    <property type="molecule type" value="Genomic_DNA"/>
</dbReference>
<evidence type="ECO:0000256" key="2">
    <source>
        <dbReference type="ARBA" id="ARBA00006337"/>
    </source>
</evidence>
<feature type="transmembrane region" description="Helical" evidence="11">
    <location>
        <begin position="58"/>
        <end position="81"/>
    </location>
</feature>
<dbReference type="InterPro" id="IPR005170">
    <property type="entry name" value="Transptr-assoc_dom"/>
</dbReference>
<evidence type="ECO:0000256" key="10">
    <source>
        <dbReference type="PROSITE-ProRule" id="PRU01193"/>
    </source>
</evidence>
<dbReference type="SMART" id="SM01091">
    <property type="entry name" value="CorC_HlyC"/>
    <property type="match status" value="1"/>
</dbReference>
<dbReference type="PROSITE" id="PS51371">
    <property type="entry name" value="CBS"/>
    <property type="match status" value="2"/>
</dbReference>
<name>A0ABP5EY23_9MICO</name>
<feature type="transmembrane region" description="Helical" evidence="11">
    <location>
        <begin position="6"/>
        <end position="28"/>
    </location>
</feature>
<evidence type="ECO:0000256" key="3">
    <source>
        <dbReference type="ARBA" id="ARBA00022475"/>
    </source>
</evidence>
<evidence type="ECO:0000256" key="6">
    <source>
        <dbReference type="ARBA" id="ARBA00022989"/>
    </source>
</evidence>
<keyword evidence="4 10" id="KW-0812">Transmembrane</keyword>
<evidence type="ECO:0000313" key="14">
    <source>
        <dbReference type="EMBL" id="GAA2008984.1"/>
    </source>
</evidence>
<feature type="transmembrane region" description="Helical" evidence="11">
    <location>
        <begin position="101"/>
        <end position="122"/>
    </location>
</feature>
<evidence type="ECO:0000256" key="11">
    <source>
        <dbReference type="SAM" id="Phobius"/>
    </source>
</evidence>
<evidence type="ECO:0000259" key="13">
    <source>
        <dbReference type="PROSITE" id="PS51846"/>
    </source>
</evidence>
<comment type="caution">
    <text evidence="14">The sequence shown here is derived from an EMBL/GenBank/DDBJ whole genome shotgun (WGS) entry which is preliminary data.</text>
</comment>
<dbReference type="PANTHER" id="PTHR43099:SF5">
    <property type="entry name" value="HLYC_CORC FAMILY TRANSPORTER"/>
    <property type="match status" value="1"/>
</dbReference>
<keyword evidence="5" id="KW-0677">Repeat</keyword>
<keyword evidence="3" id="KW-1003">Cell membrane</keyword>
<dbReference type="PANTHER" id="PTHR43099">
    <property type="entry name" value="UPF0053 PROTEIN YRKA"/>
    <property type="match status" value="1"/>
</dbReference>
<dbReference type="InterPro" id="IPR046342">
    <property type="entry name" value="CBS_dom_sf"/>
</dbReference>
<dbReference type="SUPFAM" id="SSF56176">
    <property type="entry name" value="FAD-binding/transporter-associated domain-like"/>
    <property type="match status" value="1"/>
</dbReference>
<gene>
    <name evidence="14" type="ORF">GCM10009755_19470</name>
</gene>
<feature type="domain" description="CBS" evidence="12">
    <location>
        <begin position="285"/>
        <end position="342"/>
    </location>
</feature>
<evidence type="ECO:0000256" key="4">
    <source>
        <dbReference type="ARBA" id="ARBA00022692"/>
    </source>
</evidence>
<keyword evidence="6 10" id="KW-1133">Transmembrane helix</keyword>
<evidence type="ECO:0000256" key="7">
    <source>
        <dbReference type="ARBA" id="ARBA00023122"/>
    </source>
</evidence>
<dbReference type="Pfam" id="PF01595">
    <property type="entry name" value="CNNM"/>
    <property type="match status" value="1"/>
</dbReference>
<dbReference type="InterPro" id="IPR002550">
    <property type="entry name" value="CNNM"/>
</dbReference>
<dbReference type="Pfam" id="PF00571">
    <property type="entry name" value="CBS"/>
    <property type="match status" value="2"/>
</dbReference>
<evidence type="ECO:0000259" key="12">
    <source>
        <dbReference type="PROSITE" id="PS51371"/>
    </source>
</evidence>
<keyword evidence="8 10" id="KW-0472">Membrane</keyword>
<dbReference type="InterPro" id="IPR051676">
    <property type="entry name" value="UPF0053_domain"/>
</dbReference>
<evidence type="ECO:0000313" key="15">
    <source>
        <dbReference type="Proteomes" id="UP001500755"/>
    </source>
</evidence>
<dbReference type="InterPro" id="IPR044751">
    <property type="entry name" value="Ion_transp-like_CBS"/>
</dbReference>
<accession>A0ABP5EY23</accession>
<sequence length="434" mass="47182">MDMWVSALLVVVFVLIGGVFAATELALVSLRESQLDRLEERGPRGRKVAAIAREPNRFLAAVQIGVTLAGFFSAAYGASALSPALSPVLVRLGLPQGAADTTAFILLTLVVAYLSLVLGELAPKRLALQRATSIALLVGPPLDTFSRLMRPVIWLLSRSTDAVVTVLGGDPQARGEDMTAEELHDLVLGHEALDSEERTVLDGVFRAAERTVAVVMRPRADIVFLRGALTVREAAAEVRGAPFSRYPVIGEDFDEVLGFVHLRDILAALAHTEEPRRAEAPLRSIVRPVLSLPATKQLMPTLAEMRRSSTHLGMVLDEYGGTAGLVTLEDLLEEFVGEINDEYDLTPRFRRTGSFDAGLSIEDFARESGVELPDGPYETVAGFVLYCLEHLAEVGESVDLGDHRLVVTEVERRRIRTVRLEDQGSGSSSTHSQR</sequence>
<dbReference type="InterPro" id="IPR016169">
    <property type="entry name" value="FAD-bd_PCMH_sub2"/>
</dbReference>
<dbReference type="CDD" id="cd04590">
    <property type="entry name" value="CBS_pair_CorC_HlyC_assoc"/>
    <property type="match status" value="1"/>
</dbReference>
<dbReference type="SUPFAM" id="SSF54631">
    <property type="entry name" value="CBS-domain pair"/>
    <property type="match status" value="1"/>
</dbReference>
<evidence type="ECO:0000256" key="9">
    <source>
        <dbReference type="PROSITE-ProRule" id="PRU00703"/>
    </source>
</evidence>
<dbReference type="InterPro" id="IPR036318">
    <property type="entry name" value="FAD-bd_PCMH-like_sf"/>
</dbReference>
<dbReference type="Gene3D" id="3.10.580.10">
    <property type="entry name" value="CBS-domain"/>
    <property type="match status" value="1"/>
</dbReference>
<evidence type="ECO:0000256" key="8">
    <source>
        <dbReference type="ARBA" id="ARBA00023136"/>
    </source>
</evidence>
<dbReference type="Pfam" id="PF03471">
    <property type="entry name" value="CorC_HlyC"/>
    <property type="match status" value="1"/>
</dbReference>
<evidence type="ECO:0000256" key="1">
    <source>
        <dbReference type="ARBA" id="ARBA00004651"/>
    </source>
</evidence>
<dbReference type="PROSITE" id="PS51846">
    <property type="entry name" value="CNNM"/>
    <property type="match status" value="1"/>
</dbReference>